<feature type="region of interest" description="Disordered" evidence="1">
    <location>
        <begin position="1"/>
        <end position="37"/>
    </location>
</feature>
<evidence type="ECO:0000256" key="1">
    <source>
        <dbReference type="SAM" id="MobiDB-lite"/>
    </source>
</evidence>
<dbReference type="EMBL" id="JABVEC010000001">
    <property type="protein sequence ID" value="MBC6464377.1"/>
    <property type="molecule type" value="Genomic_DNA"/>
</dbReference>
<accession>A0ABR7LHQ3</accession>
<evidence type="ECO:0000313" key="2">
    <source>
        <dbReference type="EMBL" id="MBC6464377.1"/>
    </source>
</evidence>
<dbReference type="Proteomes" id="UP000805614">
    <property type="component" value="Unassembled WGS sequence"/>
</dbReference>
<gene>
    <name evidence="2" type="ORF">HKK74_02535</name>
</gene>
<protein>
    <submittedName>
        <fullName evidence="2">Uncharacterized protein</fullName>
    </submittedName>
</protein>
<organism evidence="2 3">
    <name type="scientific">Actinomadura alba</name>
    <dbReference type="NCBI Taxonomy" id="406431"/>
    <lineage>
        <taxon>Bacteria</taxon>
        <taxon>Bacillati</taxon>
        <taxon>Actinomycetota</taxon>
        <taxon>Actinomycetes</taxon>
        <taxon>Streptosporangiales</taxon>
        <taxon>Thermomonosporaceae</taxon>
        <taxon>Actinomadura</taxon>
    </lineage>
</organism>
<name>A0ABR7LHQ3_9ACTN</name>
<reference evidence="2 3" key="1">
    <citation type="submission" date="2020-06" db="EMBL/GenBank/DDBJ databases">
        <title>Actinomadura xiongansis sp. nov., isolated from soil of Baiyangdian.</title>
        <authorList>
            <person name="Zhang X."/>
        </authorList>
    </citation>
    <scope>NUCLEOTIDE SEQUENCE [LARGE SCALE GENOMIC DNA]</scope>
    <source>
        <strain evidence="2 3">HBUM206468</strain>
    </source>
</reference>
<evidence type="ECO:0000313" key="3">
    <source>
        <dbReference type="Proteomes" id="UP000805614"/>
    </source>
</evidence>
<comment type="caution">
    <text evidence="2">The sequence shown here is derived from an EMBL/GenBank/DDBJ whole genome shotgun (WGS) entry which is preliminary data.</text>
</comment>
<dbReference type="RefSeq" id="WP_187241301.1">
    <property type="nucleotide sequence ID" value="NZ_BAAAOK010000011.1"/>
</dbReference>
<proteinExistence type="predicted"/>
<sequence>MASFDTTGSGGDAPVSEQRDHDPLAGETRLGRPRARDDAAADAMAALFDRGRPEDFTGVYLALRDRGYTRDRLIELMCARGPAYDPFLFAGALAELPHLPDAEFARHGLDAIQMAMMRARFADWYRALVRRGLSS</sequence>
<keyword evidence="3" id="KW-1185">Reference proteome</keyword>